<evidence type="ECO:0000313" key="4">
    <source>
        <dbReference type="Proteomes" id="UP000811246"/>
    </source>
</evidence>
<gene>
    <name evidence="2" type="ORF">I3842_11G015000</name>
    <name evidence="3" type="ORF">I3842_11G015400</name>
</gene>
<reference evidence="3" key="1">
    <citation type="submission" date="2021-01" db="EMBL/GenBank/DDBJ databases">
        <authorList>
            <person name="Lovell J.T."/>
            <person name="Bentley N."/>
            <person name="Bhattarai G."/>
            <person name="Jenkins J.W."/>
            <person name="Sreedasyam A."/>
            <person name="Alarcon Y."/>
            <person name="Bock C."/>
            <person name="Boston L."/>
            <person name="Carlson J."/>
            <person name="Cervantes K."/>
            <person name="Clermont K."/>
            <person name="Krom N."/>
            <person name="Kubenka K."/>
            <person name="Mamidi S."/>
            <person name="Mattison C."/>
            <person name="Monteros M."/>
            <person name="Pisani C."/>
            <person name="Plott C."/>
            <person name="Rajasekar S."/>
            <person name="Rhein H.S."/>
            <person name="Rohla C."/>
            <person name="Song M."/>
            <person name="Hilaire R.S."/>
            <person name="Shu S."/>
            <person name="Wells L."/>
            <person name="Wang X."/>
            <person name="Webber J."/>
            <person name="Heerema R.J."/>
            <person name="Klein P."/>
            <person name="Conner P."/>
            <person name="Grauke L."/>
            <person name="Grimwood J."/>
            <person name="Schmutz J."/>
            <person name="Randall J.J."/>
        </authorList>
    </citation>
    <scope>NUCLEOTIDE SEQUENCE</scope>
    <source>
        <tissue evidence="3">Leaf</tissue>
    </source>
</reference>
<dbReference type="PROSITE" id="PS50206">
    <property type="entry name" value="RHODANESE_3"/>
    <property type="match status" value="1"/>
</dbReference>
<dbReference type="AlphaFoldDB" id="A0A922DLB7"/>
<feature type="domain" description="Rhodanese" evidence="1">
    <location>
        <begin position="19"/>
        <end position="54"/>
    </location>
</feature>
<evidence type="ECO:0000259" key="1">
    <source>
        <dbReference type="PROSITE" id="PS50206"/>
    </source>
</evidence>
<name>A0A922DLB7_CARIL</name>
<dbReference type="PANTHER" id="PTHR45187:SF2">
    <property type="entry name" value="RHODANESE-LIKE DOMAIN-CONTAINING PROTEIN 11, CHLOROPLASTIC"/>
    <property type="match status" value="1"/>
</dbReference>
<comment type="caution">
    <text evidence="3">The sequence shown here is derived from an EMBL/GenBank/DDBJ whole genome shotgun (WGS) entry which is preliminary data.</text>
</comment>
<dbReference type="EMBL" id="CM031835">
    <property type="protein sequence ID" value="KAG6686383.1"/>
    <property type="molecule type" value="Genomic_DNA"/>
</dbReference>
<proteinExistence type="predicted"/>
<dbReference type="InterPro" id="IPR044664">
    <property type="entry name" value="STR11-like"/>
</dbReference>
<evidence type="ECO:0000313" key="2">
    <source>
        <dbReference type="EMBL" id="KAG6686383.1"/>
    </source>
</evidence>
<protein>
    <recommendedName>
        <fullName evidence="1">Rhodanese domain-containing protein</fullName>
    </recommendedName>
</protein>
<dbReference type="InterPro" id="IPR001763">
    <property type="entry name" value="Rhodanese-like_dom"/>
</dbReference>
<organism evidence="3 4">
    <name type="scientific">Carya illinoinensis</name>
    <name type="common">Pecan</name>
    <dbReference type="NCBI Taxonomy" id="32201"/>
    <lineage>
        <taxon>Eukaryota</taxon>
        <taxon>Viridiplantae</taxon>
        <taxon>Streptophyta</taxon>
        <taxon>Embryophyta</taxon>
        <taxon>Tracheophyta</taxon>
        <taxon>Spermatophyta</taxon>
        <taxon>Magnoliopsida</taxon>
        <taxon>eudicotyledons</taxon>
        <taxon>Gunneridae</taxon>
        <taxon>Pentapetalae</taxon>
        <taxon>rosids</taxon>
        <taxon>fabids</taxon>
        <taxon>Fagales</taxon>
        <taxon>Juglandaceae</taxon>
        <taxon>Carya</taxon>
    </lineage>
</organism>
<accession>A0A922DLB7</accession>
<evidence type="ECO:0000313" key="3">
    <source>
        <dbReference type="EMBL" id="KAG6686387.1"/>
    </source>
</evidence>
<dbReference type="EMBL" id="CM031835">
    <property type="protein sequence ID" value="KAG6686387.1"/>
    <property type="molecule type" value="Genomic_DNA"/>
</dbReference>
<dbReference type="PANTHER" id="PTHR45187">
    <property type="entry name" value="RHODANESE-LIKE DOMAIN-CONTAINING PROTEIN 11, CHLOROPLASTIC"/>
    <property type="match status" value="1"/>
</dbReference>
<sequence>MVFVISSHLSHFVVHYTGRSLAACELLYNAGYRNLFWVQGGLEAAEEEDLVIEGPQPLKFAGIVGVSEFLG</sequence>
<dbReference type="Proteomes" id="UP000811246">
    <property type="component" value="Chromosome 11"/>
</dbReference>